<keyword evidence="17" id="KW-1185">Reference proteome</keyword>
<dbReference type="Pfam" id="PF04857">
    <property type="entry name" value="CAF1"/>
    <property type="match status" value="2"/>
</dbReference>
<dbReference type="InterPro" id="IPR039637">
    <property type="entry name" value="CNOT7/CNOT8/Pop2"/>
</dbReference>
<evidence type="ECO:0000256" key="7">
    <source>
        <dbReference type="ARBA" id="ARBA00022722"/>
    </source>
</evidence>
<feature type="region of interest" description="Disordered" evidence="15">
    <location>
        <begin position="14"/>
        <end position="44"/>
    </location>
</feature>
<dbReference type="GO" id="GO:0030014">
    <property type="term" value="C:CCR4-NOT complex"/>
    <property type="evidence" value="ECO:0007669"/>
    <property type="project" value="InterPro"/>
</dbReference>
<dbReference type="InterPro" id="IPR036397">
    <property type="entry name" value="RNaseH_sf"/>
</dbReference>
<evidence type="ECO:0000256" key="5">
    <source>
        <dbReference type="ARBA" id="ARBA00012161"/>
    </source>
</evidence>
<dbReference type="GO" id="GO:0005634">
    <property type="term" value="C:nucleus"/>
    <property type="evidence" value="ECO:0007669"/>
    <property type="project" value="UniProtKB-SubCell"/>
</dbReference>
<proteinExistence type="inferred from homology"/>
<comment type="similarity">
    <text evidence="4">Belongs to the CAF1 family.</text>
</comment>
<comment type="subcellular location">
    <subcellularLocation>
        <location evidence="3">Cytoplasm</location>
    </subcellularLocation>
    <subcellularLocation>
        <location evidence="2">Nucleus</location>
    </subcellularLocation>
</comment>
<feature type="compositionally biased region" description="Polar residues" evidence="15">
    <location>
        <begin position="18"/>
        <end position="31"/>
    </location>
</feature>
<protein>
    <recommendedName>
        <fullName evidence="5">poly(A)-specific ribonuclease</fullName>
        <ecNumber evidence="5">3.1.13.4</ecNumber>
    </recommendedName>
</protein>
<dbReference type="EMBL" id="JAVRRJ010000001">
    <property type="protein sequence ID" value="KAK5090099.1"/>
    <property type="molecule type" value="Genomic_DNA"/>
</dbReference>
<evidence type="ECO:0000256" key="4">
    <source>
        <dbReference type="ARBA" id="ARBA00008372"/>
    </source>
</evidence>
<keyword evidence="9" id="KW-0378">Hydrolase</keyword>
<evidence type="ECO:0000256" key="8">
    <source>
        <dbReference type="ARBA" id="ARBA00022723"/>
    </source>
</evidence>
<dbReference type="EC" id="3.1.13.4" evidence="5"/>
<dbReference type="GO" id="GO:0004535">
    <property type="term" value="F:poly(A)-specific ribonuclease activity"/>
    <property type="evidence" value="ECO:0007669"/>
    <property type="project" value="UniProtKB-EC"/>
</dbReference>
<evidence type="ECO:0000313" key="17">
    <source>
        <dbReference type="Proteomes" id="UP001309876"/>
    </source>
</evidence>
<comment type="catalytic activity">
    <reaction evidence="1">
        <text>Exonucleolytic cleavage of poly(A) to 5'-AMP.</text>
        <dbReference type="EC" id="3.1.13.4"/>
    </reaction>
</comment>
<dbReference type="Gene3D" id="3.30.420.10">
    <property type="entry name" value="Ribonuclease H-like superfamily/Ribonuclease H"/>
    <property type="match status" value="1"/>
</dbReference>
<evidence type="ECO:0000256" key="3">
    <source>
        <dbReference type="ARBA" id="ARBA00004496"/>
    </source>
</evidence>
<evidence type="ECO:0000313" key="16">
    <source>
        <dbReference type="EMBL" id="KAK5090099.1"/>
    </source>
</evidence>
<dbReference type="GO" id="GO:0003723">
    <property type="term" value="F:RNA binding"/>
    <property type="evidence" value="ECO:0007669"/>
    <property type="project" value="UniProtKB-KW"/>
</dbReference>
<evidence type="ECO:0000256" key="14">
    <source>
        <dbReference type="ARBA" id="ARBA00023242"/>
    </source>
</evidence>
<evidence type="ECO:0000256" key="15">
    <source>
        <dbReference type="SAM" id="MobiDB-lite"/>
    </source>
</evidence>
<evidence type="ECO:0000256" key="1">
    <source>
        <dbReference type="ARBA" id="ARBA00001663"/>
    </source>
</evidence>
<dbReference type="InterPro" id="IPR006941">
    <property type="entry name" value="RNase_CAF1"/>
</dbReference>
<keyword evidence="7" id="KW-0540">Nuclease</keyword>
<keyword evidence="14" id="KW-0539">Nucleus</keyword>
<keyword evidence="13" id="KW-0804">Transcription</keyword>
<dbReference type="Proteomes" id="UP001309876">
    <property type="component" value="Unassembled WGS sequence"/>
</dbReference>
<evidence type="ECO:0000256" key="13">
    <source>
        <dbReference type="ARBA" id="ARBA00023163"/>
    </source>
</evidence>
<keyword evidence="8" id="KW-0479">Metal-binding</keyword>
<evidence type="ECO:0000256" key="12">
    <source>
        <dbReference type="ARBA" id="ARBA00023015"/>
    </source>
</evidence>
<name>A0AAN7T489_9EURO</name>
<gene>
    <name evidence="16" type="primary">POP2</name>
    <name evidence="16" type="ORF">LTR05_000268</name>
</gene>
<evidence type="ECO:0000256" key="11">
    <source>
        <dbReference type="ARBA" id="ARBA00022884"/>
    </source>
</evidence>
<keyword evidence="10" id="KW-0269">Exonuclease</keyword>
<evidence type="ECO:0000256" key="10">
    <source>
        <dbReference type="ARBA" id="ARBA00022839"/>
    </source>
</evidence>
<sequence length="465" mass="50959">MPPLRYNQQALNGPYAQFPQNAGQSHHSSQIHGLPPPQLAAPATFGQGASAVTSPFSIPGNSGSTFDRGLGEASMMPNQSGQFGYGRGGPVQAHQDFTGAQQAQQDPRIKEVWKHNLAEEMAVLRDLVDDYPYIAMDTEFPGIVARPVGAFTTKADYHYQTLRCNVDLLKMIQLGITLFKPDGSLPTDAQTGQKPYASNLSPFNFQFDLEADMYAQNSTTMLKQAGLDFDKHRLHGIDPLKFGAFLITSGLVLDPEVKWISFHSGYDFGYLMRIMLNRMLPDNEAEFHQLLDKHFPSLFDIKYIVKHVGNRNTVNNNQDLTPEANRIIQIITQKSGLQDLANELNIQRVGIQHQAGSDSLLTGQVYFKMKEKIFGGTIDEEKYKGQVWGLNGQMPQSMMTGRDLGTTPNVNGTPFYGAGSSHAPSTPQTGNIGLAQTPGASHIQNTFGTPGAFGSFQYGGNQARG</sequence>
<dbReference type="GO" id="GO:0005737">
    <property type="term" value="C:cytoplasm"/>
    <property type="evidence" value="ECO:0007669"/>
    <property type="project" value="UniProtKB-SubCell"/>
</dbReference>
<keyword evidence="12" id="KW-0805">Transcription regulation</keyword>
<organism evidence="16 17">
    <name type="scientific">Lithohypha guttulata</name>
    <dbReference type="NCBI Taxonomy" id="1690604"/>
    <lineage>
        <taxon>Eukaryota</taxon>
        <taxon>Fungi</taxon>
        <taxon>Dikarya</taxon>
        <taxon>Ascomycota</taxon>
        <taxon>Pezizomycotina</taxon>
        <taxon>Eurotiomycetes</taxon>
        <taxon>Chaetothyriomycetidae</taxon>
        <taxon>Chaetothyriales</taxon>
        <taxon>Trichomeriaceae</taxon>
        <taxon>Lithohypha</taxon>
    </lineage>
</organism>
<keyword evidence="11" id="KW-0694">RNA-binding</keyword>
<dbReference type="GO" id="GO:0046872">
    <property type="term" value="F:metal ion binding"/>
    <property type="evidence" value="ECO:0007669"/>
    <property type="project" value="UniProtKB-KW"/>
</dbReference>
<accession>A0AAN7T489</accession>
<keyword evidence="6" id="KW-0963">Cytoplasm</keyword>
<dbReference type="AlphaFoldDB" id="A0AAN7T489"/>
<evidence type="ECO:0000256" key="9">
    <source>
        <dbReference type="ARBA" id="ARBA00022801"/>
    </source>
</evidence>
<dbReference type="PANTHER" id="PTHR10797">
    <property type="entry name" value="CCR4-NOT TRANSCRIPTION COMPLEX SUBUNIT"/>
    <property type="match status" value="1"/>
</dbReference>
<dbReference type="SUPFAM" id="SSF53098">
    <property type="entry name" value="Ribonuclease H-like"/>
    <property type="match status" value="1"/>
</dbReference>
<evidence type="ECO:0000256" key="2">
    <source>
        <dbReference type="ARBA" id="ARBA00004123"/>
    </source>
</evidence>
<reference evidence="16 17" key="1">
    <citation type="submission" date="2023-08" db="EMBL/GenBank/DDBJ databases">
        <title>Black Yeasts Isolated from many extreme environments.</title>
        <authorList>
            <person name="Coleine C."/>
            <person name="Stajich J.E."/>
            <person name="Selbmann L."/>
        </authorList>
    </citation>
    <scope>NUCLEOTIDE SEQUENCE [LARGE SCALE GENOMIC DNA]</scope>
    <source>
        <strain evidence="16 17">CCFEE 5910</strain>
    </source>
</reference>
<comment type="caution">
    <text evidence="16">The sequence shown here is derived from an EMBL/GenBank/DDBJ whole genome shotgun (WGS) entry which is preliminary data.</text>
</comment>
<evidence type="ECO:0000256" key="6">
    <source>
        <dbReference type="ARBA" id="ARBA00022490"/>
    </source>
</evidence>
<dbReference type="InterPro" id="IPR012337">
    <property type="entry name" value="RNaseH-like_sf"/>
</dbReference>